<evidence type="ECO:0000313" key="2">
    <source>
        <dbReference type="EMBL" id="GGJ28718.1"/>
    </source>
</evidence>
<reference evidence="3" key="1">
    <citation type="journal article" date="2019" name="Int. J. Syst. Evol. Microbiol.">
        <title>The Global Catalogue of Microorganisms (GCM) 10K type strain sequencing project: providing services to taxonomists for standard genome sequencing and annotation.</title>
        <authorList>
            <consortium name="The Broad Institute Genomics Platform"/>
            <consortium name="The Broad Institute Genome Sequencing Center for Infectious Disease"/>
            <person name="Wu L."/>
            <person name="Ma J."/>
        </authorList>
    </citation>
    <scope>NUCLEOTIDE SEQUENCE [LARGE SCALE GENOMIC DNA]</scope>
    <source>
        <strain evidence="3">JCM 14370</strain>
    </source>
</reference>
<feature type="transmembrane region" description="Helical" evidence="1">
    <location>
        <begin position="6"/>
        <end position="30"/>
    </location>
</feature>
<dbReference type="InterPro" id="IPR032307">
    <property type="entry name" value="PepSY_TM-like_2"/>
</dbReference>
<proteinExistence type="predicted"/>
<keyword evidence="1" id="KW-1133">Transmembrane helix</keyword>
<gene>
    <name evidence="2" type="ORF">GCM10008938_13510</name>
</gene>
<dbReference type="RefSeq" id="WP_189001662.1">
    <property type="nucleotide sequence ID" value="NZ_BMOD01000003.1"/>
</dbReference>
<feature type="transmembrane region" description="Helical" evidence="1">
    <location>
        <begin position="141"/>
        <end position="164"/>
    </location>
</feature>
<dbReference type="PANTHER" id="PTHR40115">
    <property type="entry name" value="INNER MEMBRANE PROTEIN WITH PEPSY TM HELIX"/>
    <property type="match status" value="1"/>
</dbReference>
<feature type="transmembrane region" description="Helical" evidence="1">
    <location>
        <begin position="170"/>
        <end position="189"/>
    </location>
</feature>
<dbReference type="EMBL" id="BMOD01000003">
    <property type="protein sequence ID" value="GGJ28718.1"/>
    <property type="molecule type" value="Genomic_DNA"/>
</dbReference>
<keyword evidence="3" id="KW-1185">Reference proteome</keyword>
<accession>A0ABQ2CZ53</accession>
<keyword evidence="1" id="KW-0812">Transmembrane</keyword>
<keyword evidence="1" id="KW-0472">Membrane</keyword>
<sequence>MYGWFRWLHIYISMFSLLIILFFSVTGITLNHPDWVFGSVETRSEVKGTLPAGWNADQKVNWLKVVEYLRATNGVKGSVADGDYQSDDQQASVSFHAPGYAADAFIEMDTGKYTLNIDAQGAVAVLNDLHKGRDTSPAWKWVIDVSAGFLVLVSLSGLGLLIFLKKLRPAGLMTAVAGGALVLILMKLAS</sequence>
<evidence type="ECO:0000313" key="3">
    <source>
        <dbReference type="Proteomes" id="UP000632222"/>
    </source>
</evidence>
<protein>
    <submittedName>
        <fullName evidence="2">Peptidase</fullName>
    </submittedName>
</protein>
<evidence type="ECO:0000256" key="1">
    <source>
        <dbReference type="SAM" id="Phobius"/>
    </source>
</evidence>
<dbReference type="Pfam" id="PF16357">
    <property type="entry name" value="PepSY_TM_like_2"/>
    <property type="match status" value="1"/>
</dbReference>
<dbReference type="Proteomes" id="UP000632222">
    <property type="component" value="Unassembled WGS sequence"/>
</dbReference>
<comment type="caution">
    <text evidence="2">The sequence shown here is derived from an EMBL/GenBank/DDBJ whole genome shotgun (WGS) entry which is preliminary data.</text>
</comment>
<name>A0ABQ2CZ53_9DEIO</name>
<organism evidence="2 3">
    <name type="scientific">Deinococcus roseus</name>
    <dbReference type="NCBI Taxonomy" id="392414"/>
    <lineage>
        <taxon>Bacteria</taxon>
        <taxon>Thermotogati</taxon>
        <taxon>Deinococcota</taxon>
        <taxon>Deinococci</taxon>
        <taxon>Deinococcales</taxon>
        <taxon>Deinococcaceae</taxon>
        <taxon>Deinococcus</taxon>
    </lineage>
</organism>
<dbReference type="PANTHER" id="PTHR40115:SF1">
    <property type="entry name" value="INNER MEMBRANE PROTEIN WITH PEPSY TM HELIX"/>
    <property type="match status" value="1"/>
</dbReference>